<accession>A0AA40CAF6</accession>
<evidence type="ECO:0000313" key="2">
    <source>
        <dbReference type="EMBL" id="KAK0631055.1"/>
    </source>
</evidence>
<dbReference type="EMBL" id="JAULSR010000002">
    <property type="protein sequence ID" value="KAK0631055.1"/>
    <property type="molecule type" value="Genomic_DNA"/>
</dbReference>
<dbReference type="AlphaFoldDB" id="A0AA40CAF6"/>
<name>A0AA40CAF6_9PEZI</name>
<evidence type="ECO:0000256" key="1">
    <source>
        <dbReference type="SAM" id="MobiDB-lite"/>
    </source>
</evidence>
<feature type="compositionally biased region" description="Low complexity" evidence="1">
    <location>
        <begin position="207"/>
        <end position="220"/>
    </location>
</feature>
<dbReference type="Proteomes" id="UP001174934">
    <property type="component" value="Unassembled WGS sequence"/>
</dbReference>
<comment type="caution">
    <text evidence="2">The sequence shown here is derived from an EMBL/GenBank/DDBJ whole genome shotgun (WGS) entry which is preliminary data.</text>
</comment>
<keyword evidence="3" id="KW-1185">Reference proteome</keyword>
<proteinExistence type="predicted"/>
<evidence type="ECO:0000313" key="3">
    <source>
        <dbReference type="Proteomes" id="UP001174934"/>
    </source>
</evidence>
<gene>
    <name evidence="2" type="ORF">B0T17DRAFT_507477</name>
</gene>
<protein>
    <submittedName>
        <fullName evidence="2">Uncharacterized protein</fullName>
    </submittedName>
</protein>
<sequence length="543" mass="59552">MDKSVFNRPGVVTFNSVPAPLRKSRNRPIRARLSQPCPRLPPTREVVSFGNTILPVANIHLRVNYVGLGSATCPSTSNIDLVIDLTSWRAVCLMEEFARFLDDEVKANPQLANRGAINERAKQVVGFLRQYDNWTSDKPDEHEDKISWKLFWTARKISLLLGLERKSNYWLSYYNEEDKWGKTNDTKLHDVVIHAIDWFWTLHRGGQQQKGQQQKGQQQKRQQDRKGKQPMKPGTKTECPYCSIPVRKRFEWFYGVWVPSDADIAAREANTAADAAARKAAAVAADRDAQAVKAIHVAQAGHAAADRYTQAAQAARAAQFAQIAQAAQAAQAAQGPAEVSAIGYDPAQFAAATELSTPVGAASPDAYASAYQFPAAPTDNIAAALRNVITNILSAGALPGANAPVPNMSAEGIEGWQEQVADHQGHDHRELRYIDPRFVQPDGGASANGRWGTGKMSNQTAALVEDSAMEDVNMGHAMNQGRGPFQPHGEASANNDRDWEEISNQTVAHVEDRAMDDVNMGNSGGLFDNADNMAQFYANIYDC</sequence>
<organism evidence="2 3">
    <name type="scientific">Bombardia bombarda</name>
    <dbReference type="NCBI Taxonomy" id="252184"/>
    <lineage>
        <taxon>Eukaryota</taxon>
        <taxon>Fungi</taxon>
        <taxon>Dikarya</taxon>
        <taxon>Ascomycota</taxon>
        <taxon>Pezizomycotina</taxon>
        <taxon>Sordariomycetes</taxon>
        <taxon>Sordariomycetidae</taxon>
        <taxon>Sordariales</taxon>
        <taxon>Lasiosphaeriaceae</taxon>
        <taxon>Bombardia</taxon>
    </lineage>
</organism>
<reference evidence="2" key="1">
    <citation type="submission" date="2023-06" db="EMBL/GenBank/DDBJ databases">
        <title>Genome-scale phylogeny and comparative genomics of the fungal order Sordariales.</title>
        <authorList>
            <consortium name="Lawrence Berkeley National Laboratory"/>
            <person name="Hensen N."/>
            <person name="Bonometti L."/>
            <person name="Westerberg I."/>
            <person name="Brannstrom I.O."/>
            <person name="Guillou S."/>
            <person name="Cros-Aarteil S."/>
            <person name="Calhoun S."/>
            <person name="Haridas S."/>
            <person name="Kuo A."/>
            <person name="Mondo S."/>
            <person name="Pangilinan J."/>
            <person name="Riley R."/>
            <person name="LaButti K."/>
            <person name="Andreopoulos B."/>
            <person name="Lipzen A."/>
            <person name="Chen C."/>
            <person name="Yanf M."/>
            <person name="Daum C."/>
            <person name="Ng V."/>
            <person name="Clum A."/>
            <person name="Steindorff A."/>
            <person name="Ohm R."/>
            <person name="Martin F."/>
            <person name="Silar P."/>
            <person name="Natvig D."/>
            <person name="Lalanne C."/>
            <person name="Gautier V."/>
            <person name="Ament-velasquez S.L."/>
            <person name="Kruys A."/>
            <person name="Hutchinson M.I."/>
            <person name="Powell A.J."/>
            <person name="Barry K."/>
            <person name="Miller A.N."/>
            <person name="Grigoriev I.V."/>
            <person name="Debuchy R."/>
            <person name="Gladieux P."/>
            <person name="Thoren M.H."/>
            <person name="Johannesson H."/>
        </authorList>
    </citation>
    <scope>NUCLEOTIDE SEQUENCE</scope>
    <source>
        <strain evidence="2">SMH3391-2</strain>
    </source>
</reference>
<feature type="region of interest" description="Disordered" evidence="1">
    <location>
        <begin position="207"/>
        <end position="238"/>
    </location>
</feature>